<dbReference type="Proteomes" id="UP000284706">
    <property type="component" value="Unassembled WGS sequence"/>
</dbReference>
<evidence type="ECO:0000256" key="1">
    <source>
        <dbReference type="SAM" id="Coils"/>
    </source>
</evidence>
<comment type="caution">
    <text evidence="2">The sequence shown here is derived from an EMBL/GenBank/DDBJ whole genome shotgun (WGS) entry which is preliminary data.</text>
</comment>
<dbReference type="OrthoDB" id="2939176at2759"/>
<dbReference type="AlphaFoldDB" id="A0A409YRI4"/>
<feature type="coiled-coil region" evidence="1">
    <location>
        <begin position="36"/>
        <end position="63"/>
    </location>
</feature>
<accession>A0A409YRI4</accession>
<sequence length="542" mass="60513">MYGCHFCGRYSDDFSLYPDTPIPPCRNQGCSTCKRLQTLNAQIRKLQDSVAVLLEEQRQLRSQYNHASHPSIVNSLPHELSTQIFSFYVQMREPGWGDLVSGSQSPGGSIIDSPLLLGAVCRTWRQFVWSSPSLWTSLRLYLDRPISPAGSISRSAQLPLSVQLEVLPPENDFGEDDDSEQVVEDVLLPLIQFLNVSSHRWSSLDLTLPSFVVASYSRYRRVFIRLPSAFSCLSRYNGSPLNITQVAPKELTITSGVALKDLRFKLENLNRFSANDVQPSDVFEVTRRAPELISCRFLMKTSWGLPQNYIHSPPFVHSQIKSLAIFLRTEDTARWFFNGITLPSLTQLETDLPMGSPSTTSFLYFLQRSKCILETLSLSMDRTADSKNIVEILRNCPSLHHLSLNLRLAYDITSQRFPCLDGFYSALSGHLSPSEVPIEPILPGIKTFKLIGGQTFCAKLISGLFAPSAECEDVPLRALEAVEVRIDYHAPVDGPPPPLIDPTTLSSILNFRQRGVAFDLKVAGDDLIQLSINKGSEGNQGE</sequence>
<proteinExistence type="predicted"/>
<evidence type="ECO:0000313" key="2">
    <source>
        <dbReference type="EMBL" id="PPR05620.1"/>
    </source>
</evidence>
<organism evidence="2 3">
    <name type="scientific">Gymnopilus dilepis</name>
    <dbReference type="NCBI Taxonomy" id="231916"/>
    <lineage>
        <taxon>Eukaryota</taxon>
        <taxon>Fungi</taxon>
        <taxon>Dikarya</taxon>
        <taxon>Basidiomycota</taxon>
        <taxon>Agaricomycotina</taxon>
        <taxon>Agaricomycetes</taxon>
        <taxon>Agaricomycetidae</taxon>
        <taxon>Agaricales</taxon>
        <taxon>Agaricineae</taxon>
        <taxon>Hymenogastraceae</taxon>
        <taxon>Gymnopilus</taxon>
    </lineage>
</organism>
<dbReference type="EMBL" id="NHYE01000456">
    <property type="protein sequence ID" value="PPR05620.1"/>
    <property type="molecule type" value="Genomic_DNA"/>
</dbReference>
<evidence type="ECO:0000313" key="3">
    <source>
        <dbReference type="Proteomes" id="UP000284706"/>
    </source>
</evidence>
<reference evidence="2 3" key="1">
    <citation type="journal article" date="2018" name="Evol. Lett.">
        <title>Horizontal gene cluster transfer increased hallucinogenic mushroom diversity.</title>
        <authorList>
            <person name="Reynolds H.T."/>
            <person name="Vijayakumar V."/>
            <person name="Gluck-Thaler E."/>
            <person name="Korotkin H.B."/>
            <person name="Matheny P.B."/>
            <person name="Slot J.C."/>
        </authorList>
    </citation>
    <scope>NUCLEOTIDE SEQUENCE [LARGE SCALE GENOMIC DNA]</scope>
    <source>
        <strain evidence="2 3">SRW20</strain>
    </source>
</reference>
<dbReference type="Gene3D" id="1.20.1280.50">
    <property type="match status" value="1"/>
</dbReference>
<dbReference type="InParanoid" id="A0A409YRI4"/>
<name>A0A409YRI4_9AGAR</name>
<keyword evidence="3" id="KW-1185">Reference proteome</keyword>
<protein>
    <submittedName>
        <fullName evidence="2">Uncharacterized protein</fullName>
    </submittedName>
</protein>
<gene>
    <name evidence="2" type="ORF">CVT26_009141</name>
</gene>
<keyword evidence="1" id="KW-0175">Coiled coil</keyword>